<keyword evidence="5 12" id="KW-0813">Transport</keyword>
<gene>
    <name evidence="15" type="ORF">LUA81_03235</name>
    <name evidence="14" type="ORF">LUA82_03260</name>
</gene>
<evidence type="ECO:0000256" key="8">
    <source>
        <dbReference type="ARBA" id="ARBA00022692"/>
    </source>
</evidence>
<evidence type="ECO:0000313" key="15">
    <source>
        <dbReference type="EMBL" id="UTO56110.1"/>
    </source>
</evidence>
<evidence type="ECO:0000256" key="2">
    <source>
        <dbReference type="ARBA" id="ARBA00004249"/>
    </source>
</evidence>
<keyword evidence="6" id="KW-1003">Cell membrane</keyword>
<evidence type="ECO:0000256" key="11">
    <source>
        <dbReference type="ARBA" id="ARBA00023136"/>
    </source>
</evidence>
<keyword evidence="8 12" id="KW-0812">Transmembrane</keyword>
<evidence type="ECO:0000256" key="6">
    <source>
        <dbReference type="ARBA" id="ARBA00022475"/>
    </source>
</evidence>
<reference evidence="14" key="1">
    <citation type="journal article" date="2022" name="Microorganisms">
        <title>Assembly and Comparison of Ca. Neoehrlichia mikurensis Genomes.</title>
        <authorList>
            <person name="Azagi T."/>
            <person name="Dirks R.P."/>
            <person name="Yebra-Pimentel E.S."/>
            <person name="Schaap P.J."/>
            <person name="Koehorst J.J."/>
            <person name="Esser H.J."/>
            <person name="Sprong H."/>
        </authorList>
    </citation>
    <scope>NUCLEOTIDE SEQUENCE</scope>
    <source>
        <strain evidence="15">18-2804</strain>
        <strain evidence="14">18-2837</strain>
    </source>
</reference>
<dbReference type="Proteomes" id="UP001059985">
    <property type="component" value="Chromosome"/>
</dbReference>
<evidence type="ECO:0000313" key="14">
    <source>
        <dbReference type="EMBL" id="UTO55190.1"/>
    </source>
</evidence>
<comment type="subunit">
    <text evidence="4">The accessory proteins ExbB and ExbD seem to form a complex with TonB.</text>
</comment>
<dbReference type="Proteomes" id="UP001059822">
    <property type="component" value="Chromosome"/>
</dbReference>
<organism evidence="14 16">
    <name type="scientific">Neoehrlichia mikurensis</name>
    <dbReference type="NCBI Taxonomy" id="89586"/>
    <lineage>
        <taxon>Bacteria</taxon>
        <taxon>Pseudomonadati</taxon>
        <taxon>Pseudomonadota</taxon>
        <taxon>Alphaproteobacteria</taxon>
        <taxon>Rickettsiales</taxon>
        <taxon>Anaplasmataceae</taxon>
        <taxon>Candidatus Neoehrlichia</taxon>
    </lineage>
</organism>
<proteinExistence type="inferred from homology"/>
<dbReference type="GO" id="GO:0022857">
    <property type="term" value="F:transmembrane transporter activity"/>
    <property type="evidence" value="ECO:0007669"/>
    <property type="project" value="InterPro"/>
</dbReference>
<evidence type="ECO:0000256" key="10">
    <source>
        <dbReference type="ARBA" id="ARBA00022989"/>
    </source>
</evidence>
<evidence type="ECO:0000313" key="16">
    <source>
        <dbReference type="Proteomes" id="UP001059822"/>
    </source>
</evidence>
<dbReference type="AlphaFoldDB" id="A0A9Q9F364"/>
<dbReference type="PANTHER" id="PTHR30558:SF12">
    <property type="entry name" value="BIOPOLYMER TRANSPORT PROTEIN EXBD"/>
    <property type="match status" value="1"/>
</dbReference>
<keyword evidence="17" id="KW-1185">Reference proteome</keyword>
<sequence length="134" mass="14881">MYIPRKKPTLIHNINVTPFIDIMLVLLVIFMISSTTEDMPSLLVNLPTATQAAKLNINHPIIITISSDGTIYVNNKSSKEETLKKDLISAIKNKNVQIFIRGDDKVSYGAIIKVINLINSYGLQKVALVTKLTT</sequence>
<dbReference type="EMBL" id="CP089286">
    <property type="protein sequence ID" value="UTO55190.1"/>
    <property type="molecule type" value="Genomic_DNA"/>
</dbReference>
<dbReference type="PANTHER" id="PTHR30558">
    <property type="entry name" value="EXBD MEMBRANE COMPONENT OF PMF-DRIVEN MACROMOLECULE IMPORT SYSTEM"/>
    <property type="match status" value="1"/>
</dbReference>
<comment type="similarity">
    <text evidence="3 12">Belongs to the ExbD/TolR family.</text>
</comment>
<evidence type="ECO:0000256" key="13">
    <source>
        <dbReference type="SAM" id="Phobius"/>
    </source>
</evidence>
<keyword evidence="11 13" id="KW-0472">Membrane</keyword>
<keyword evidence="9 12" id="KW-0653">Protein transport</keyword>
<comment type="subcellular location">
    <subcellularLocation>
        <location evidence="2">Cell inner membrane</location>
        <topology evidence="2">Single-pass type II membrane protein</topology>
    </subcellularLocation>
    <subcellularLocation>
        <location evidence="12">Cell membrane</location>
        <topology evidence="12">Single-pass type II membrane protein</topology>
    </subcellularLocation>
</comment>
<evidence type="ECO:0000256" key="1">
    <source>
        <dbReference type="ARBA" id="ARBA00003540"/>
    </source>
</evidence>
<comment type="function">
    <text evidence="1">Involved in the TonB-dependent energy-dependent transport of various receptor-bound substrates.</text>
</comment>
<protein>
    <submittedName>
        <fullName evidence="14">Biopolymer transporter ExbD</fullName>
    </submittedName>
</protein>
<evidence type="ECO:0000256" key="12">
    <source>
        <dbReference type="RuleBase" id="RU003879"/>
    </source>
</evidence>
<evidence type="ECO:0000313" key="17">
    <source>
        <dbReference type="Proteomes" id="UP001059985"/>
    </source>
</evidence>
<dbReference type="InterPro" id="IPR003400">
    <property type="entry name" value="ExbD"/>
</dbReference>
<dbReference type="GO" id="GO:0015031">
    <property type="term" value="P:protein transport"/>
    <property type="evidence" value="ECO:0007669"/>
    <property type="project" value="UniProtKB-KW"/>
</dbReference>
<keyword evidence="7" id="KW-0997">Cell inner membrane</keyword>
<evidence type="ECO:0000256" key="3">
    <source>
        <dbReference type="ARBA" id="ARBA00005811"/>
    </source>
</evidence>
<evidence type="ECO:0000256" key="7">
    <source>
        <dbReference type="ARBA" id="ARBA00022519"/>
    </source>
</evidence>
<feature type="transmembrane region" description="Helical" evidence="13">
    <location>
        <begin position="12"/>
        <end position="32"/>
    </location>
</feature>
<keyword evidence="10 13" id="KW-1133">Transmembrane helix</keyword>
<evidence type="ECO:0000256" key="5">
    <source>
        <dbReference type="ARBA" id="ARBA00022448"/>
    </source>
</evidence>
<evidence type="ECO:0000256" key="4">
    <source>
        <dbReference type="ARBA" id="ARBA00011471"/>
    </source>
</evidence>
<dbReference type="RefSeq" id="WP_218194233.1">
    <property type="nucleotide sequence ID" value="NZ_CP054597.1"/>
</dbReference>
<dbReference type="EMBL" id="CP089285">
    <property type="protein sequence ID" value="UTO56110.1"/>
    <property type="molecule type" value="Genomic_DNA"/>
</dbReference>
<name>A0A9Q9F364_9RICK</name>
<dbReference type="GO" id="GO:0005886">
    <property type="term" value="C:plasma membrane"/>
    <property type="evidence" value="ECO:0007669"/>
    <property type="project" value="UniProtKB-SubCell"/>
</dbReference>
<dbReference type="Pfam" id="PF02472">
    <property type="entry name" value="ExbD"/>
    <property type="match status" value="1"/>
</dbReference>
<accession>A0A9Q9F364</accession>
<evidence type="ECO:0000256" key="9">
    <source>
        <dbReference type="ARBA" id="ARBA00022927"/>
    </source>
</evidence>